<reference evidence="1" key="1">
    <citation type="submission" date="2021-06" db="EMBL/GenBank/DDBJ databases">
        <authorList>
            <person name="Kallberg Y."/>
            <person name="Tangrot J."/>
            <person name="Rosling A."/>
        </authorList>
    </citation>
    <scope>NUCLEOTIDE SEQUENCE</scope>
    <source>
        <strain evidence="1">CL356</strain>
    </source>
</reference>
<proteinExistence type="predicted"/>
<evidence type="ECO:0000313" key="2">
    <source>
        <dbReference type="Proteomes" id="UP000789525"/>
    </source>
</evidence>
<gene>
    <name evidence="1" type="ORF">ACOLOM_LOCUS5892</name>
</gene>
<evidence type="ECO:0000313" key="1">
    <source>
        <dbReference type="EMBL" id="CAG8578932.1"/>
    </source>
</evidence>
<name>A0ACA9M9W5_9GLOM</name>
<sequence>MDFTTYTSRLEPFLLMSKSAKGAAAAKLVQDATAAQGVYVFAQLLDLQNSQEYSSSYALLELFAHGTYQDYKGGVNEIINLLVDLEISSIRELEDLIIDAIYQNIVQGKLDQKQQQFEVEFTMGRDLRINQLPALLHELKQWSGRTAGVIDALDKKIEVVNQEEKAAKIAAEQHELQREAMIADIQAKSKKGRPDKENAEDNMEIDDMANSGGGVLSNLLQGNKRNK</sequence>
<dbReference type="Proteomes" id="UP000789525">
    <property type="component" value="Unassembled WGS sequence"/>
</dbReference>
<comment type="caution">
    <text evidence="1">The sequence shown here is derived from an EMBL/GenBank/DDBJ whole genome shotgun (WGS) entry which is preliminary data.</text>
</comment>
<protein>
    <submittedName>
        <fullName evidence="1">5450_t:CDS:1</fullName>
    </submittedName>
</protein>
<accession>A0ACA9M9W5</accession>
<keyword evidence="2" id="KW-1185">Reference proteome</keyword>
<organism evidence="1 2">
    <name type="scientific">Acaulospora colombiana</name>
    <dbReference type="NCBI Taxonomy" id="27376"/>
    <lineage>
        <taxon>Eukaryota</taxon>
        <taxon>Fungi</taxon>
        <taxon>Fungi incertae sedis</taxon>
        <taxon>Mucoromycota</taxon>
        <taxon>Glomeromycotina</taxon>
        <taxon>Glomeromycetes</taxon>
        <taxon>Diversisporales</taxon>
        <taxon>Acaulosporaceae</taxon>
        <taxon>Acaulospora</taxon>
    </lineage>
</organism>
<dbReference type="EMBL" id="CAJVPT010011387">
    <property type="protein sequence ID" value="CAG8578932.1"/>
    <property type="molecule type" value="Genomic_DNA"/>
</dbReference>